<gene>
    <name evidence="5" type="ORF">ABHN84_09240</name>
</gene>
<dbReference type="Gene3D" id="3.40.50.2300">
    <property type="match status" value="2"/>
</dbReference>
<organism evidence="5 6">
    <name type="scientific">Shewanella vesiculosa</name>
    <dbReference type="NCBI Taxonomy" id="518738"/>
    <lineage>
        <taxon>Bacteria</taxon>
        <taxon>Pseudomonadati</taxon>
        <taxon>Pseudomonadota</taxon>
        <taxon>Gammaproteobacteria</taxon>
        <taxon>Alteromonadales</taxon>
        <taxon>Shewanellaceae</taxon>
        <taxon>Shewanella</taxon>
    </lineage>
</organism>
<accession>A0ABV0FRA4</accession>
<dbReference type="InterPro" id="IPR046335">
    <property type="entry name" value="LacI/GalR-like_sensor"/>
</dbReference>
<dbReference type="InterPro" id="IPR028082">
    <property type="entry name" value="Peripla_BP_I"/>
</dbReference>
<keyword evidence="2" id="KW-0238">DNA-binding</keyword>
<dbReference type="PANTHER" id="PTHR30146">
    <property type="entry name" value="LACI-RELATED TRANSCRIPTIONAL REPRESSOR"/>
    <property type="match status" value="1"/>
</dbReference>
<evidence type="ECO:0000256" key="3">
    <source>
        <dbReference type="ARBA" id="ARBA00023163"/>
    </source>
</evidence>
<dbReference type="Proteomes" id="UP001477278">
    <property type="component" value="Unassembled WGS sequence"/>
</dbReference>
<dbReference type="PANTHER" id="PTHR30146:SF109">
    <property type="entry name" value="HTH-TYPE TRANSCRIPTIONAL REGULATOR GALS"/>
    <property type="match status" value="1"/>
</dbReference>
<feature type="domain" description="Transcriptional regulator LacI/GalR-like sensor" evidence="4">
    <location>
        <begin position="64"/>
        <end position="225"/>
    </location>
</feature>
<name>A0ABV0FRA4_9GAMM</name>
<dbReference type="RefSeq" id="WP_347690102.1">
    <property type="nucleotide sequence ID" value="NZ_JBDPZN010000003.1"/>
</dbReference>
<sequence>MRSNPLRDQNCDAILLHSEYSDESALIGLTEQIPGLVIINRFIPKIADRCVWLDNVTSAQEATNYLLDRGHQDFAVITSIYQNRDPASRILGVRQALLLRDMKLPLDAIEESTANMEGGEAAVQALLARGTPFTAILAYNDLMAIGAIHALFAAGIRVPEDVSVIGFDDLSIARACRPRLTTMHYPIEEMANYATDLAIKLASNATPESRNTHLFLSNLVERDSVAALV</sequence>
<evidence type="ECO:0000313" key="6">
    <source>
        <dbReference type="Proteomes" id="UP001477278"/>
    </source>
</evidence>
<dbReference type="SUPFAM" id="SSF53822">
    <property type="entry name" value="Periplasmic binding protein-like I"/>
    <property type="match status" value="1"/>
</dbReference>
<protein>
    <submittedName>
        <fullName evidence="5">Substrate-binding domain-containing protein</fullName>
    </submittedName>
</protein>
<evidence type="ECO:0000259" key="4">
    <source>
        <dbReference type="Pfam" id="PF13377"/>
    </source>
</evidence>
<evidence type="ECO:0000256" key="1">
    <source>
        <dbReference type="ARBA" id="ARBA00023015"/>
    </source>
</evidence>
<proteinExistence type="predicted"/>
<keyword evidence="6" id="KW-1185">Reference proteome</keyword>
<comment type="caution">
    <text evidence="5">The sequence shown here is derived from an EMBL/GenBank/DDBJ whole genome shotgun (WGS) entry which is preliminary data.</text>
</comment>
<keyword evidence="3" id="KW-0804">Transcription</keyword>
<dbReference type="Pfam" id="PF13377">
    <property type="entry name" value="Peripla_BP_3"/>
    <property type="match status" value="1"/>
</dbReference>
<reference evidence="5 6" key="1">
    <citation type="submission" date="2024-05" db="EMBL/GenBank/DDBJ databases">
        <title>Genome sequencing of Marine Estuary Bacteria, Shewanella vesiculosa and S. baltica, and Pseudomonas syringae.</title>
        <authorList>
            <person name="Gurung A."/>
            <person name="Maclea K.S."/>
        </authorList>
    </citation>
    <scope>NUCLEOTIDE SEQUENCE [LARGE SCALE GENOMIC DNA]</scope>
    <source>
        <strain evidence="5 6">1A</strain>
    </source>
</reference>
<dbReference type="EMBL" id="JBDPZN010000003">
    <property type="protein sequence ID" value="MEO3682472.1"/>
    <property type="molecule type" value="Genomic_DNA"/>
</dbReference>
<evidence type="ECO:0000313" key="5">
    <source>
        <dbReference type="EMBL" id="MEO3682472.1"/>
    </source>
</evidence>
<keyword evidence="1" id="KW-0805">Transcription regulation</keyword>
<evidence type="ECO:0000256" key="2">
    <source>
        <dbReference type="ARBA" id="ARBA00023125"/>
    </source>
</evidence>